<dbReference type="Gene3D" id="3.50.50.60">
    <property type="entry name" value="FAD/NAD(P)-binding domain"/>
    <property type="match status" value="1"/>
</dbReference>
<name>C7IWP0_ORYSJ</name>
<dbReference type="PANTHER" id="PTHR43004:SF6">
    <property type="entry name" value="FAD_NAD(P)-BINDING OXIDOREDUCTASE FAMILY PROTEIN"/>
    <property type="match status" value="1"/>
</dbReference>
<dbReference type="Gene3D" id="3.30.9.10">
    <property type="entry name" value="D-Amino Acid Oxidase, subunit A, domain 2"/>
    <property type="match status" value="1"/>
</dbReference>
<dbReference type="AlphaFoldDB" id="C7IWP0"/>
<dbReference type="GO" id="GO:0016709">
    <property type="term" value="F:oxidoreductase activity, acting on paired donors, with incorporation or reduction of molecular oxygen, NAD(P)H as one donor, and incorporation of one atom of oxygen"/>
    <property type="evidence" value="ECO:0007669"/>
    <property type="project" value="UniProtKB-ARBA"/>
</dbReference>
<dbReference type="KEGG" id="dosa:Os01g0901700"/>
<dbReference type="InterPro" id="IPR050641">
    <property type="entry name" value="RIFMO-like"/>
</dbReference>
<dbReference type="Proteomes" id="UP000000763">
    <property type="component" value="Chromosome 1"/>
</dbReference>
<organism evidence="4 5">
    <name type="scientific">Oryza sativa subsp. japonica</name>
    <name type="common">Rice</name>
    <dbReference type="NCBI Taxonomy" id="39947"/>
    <lineage>
        <taxon>Eukaryota</taxon>
        <taxon>Viridiplantae</taxon>
        <taxon>Streptophyta</taxon>
        <taxon>Embryophyta</taxon>
        <taxon>Tracheophyta</taxon>
        <taxon>Spermatophyta</taxon>
        <taxon>Magnoliopsida</taxon>
        <taxon>Liliopsida</taxon>
        <taxon>Poales</taxon>
        <taxon>Poaceae</taxon>
        <taxon>BOP clade</taxon>
        <taxon>Oryzoideae</taxon>
        <taxon>Oryzeae</taxon>
        <taxon>Oryzinae</taxon>
        <taxon>Oryza</taxon>
        <taxon>Oryza sativa</taxon>
    </lineage>
</organism>
<dbReference type="InterPro" id="IPR036188">
    <property type="entry name" value="FAD/NAD-bd_sf"/>
</dbReference>
<dbReference type="PRINTS" id="PR00420">
    <property type="entry name" value="RNGMNOXGNASE"/>
</dbReference>
<dbReference type="GO" id="GO:0071949">
    <property type="term" value="F:FAD binding"/>
    <property type="evidence" value="ECO:0007669"/>
    <property type="project" value="InterPro"/>
</dbReference>
<evidence type="ECO:0000256" key="2">
    <source>
        <dbReference type="ARBA" id="ARBA00022827"/>
    </source>
</evidence>
<reference evidence="5" key="2">
    <citation type="journal article" date="2008" name="Nucleic Acids Res.">
        <title>The rice annotation project database (RAP-DB): 2008 update.</title>
        <authorList>
            <consortium name="The rice annotation project (RAP)"/>
        </authorList>
    </citation>
    <scope>GENOME REANNOTATION</scope>
    <source>
        <strain evidence="5">cv. Nipponbare</strain>
    </source>
</reference>
<gene>
    <name evidence="4" type="ordered locus">Os01g0901700</name>
</gene>
<keyword evidence="1" id="KW-0285">Flavoprotein</keyword>
<protein>
    <submittedName>
        <fullName evidence="4">Os01g0901700 protein</fullName>
    </submittedName>
</protein>
<proteinExistence type="predicted"/>
<feature type="domain" description="FAD-binding" evidence="3">
    <location>
        <begin position="2"/>
        <end position="97"/>
    </location>
</feature>
<keyword evidence="2" id="KW-0274">FAD</keyword>
<evidence type="ECO:0000313" key="4">
    <source>
        <dbReference type="EMBL" id="BAH91426.1"/>
    </source>
</evidence>
<dbReference type="InterPro" id="IPR002938">
    <property type="entry name" value="FAD-bd"/>
</dbReference>
<evidence type="ECO:0000259" key="3">
    <source>
        <dbReference type="Pfam" id="PF01494"/>
    </source>
</evidence>
<feature type="non-terminal residue" evidence="4">
    <location>
        <position position="1"/>
    </location>
</feature>
<dbReference type="EMBL" id="AP008207">
    <property type="protein sequence ID" value="BAH91426.1"/>
    <property type="molecule type" value="Genomic_DNA"/>
</dbReference>
<dbReference type="PANTHER" id="PTHR43004">
    <property type="entry name" value="TRK SYSTEM POTASSIUM UPTAKE PROTEIN"/>
    <property type="match status" value="1"/>
</dbReference>
<dbReference type="SUPFAM" id="SSF51905">
    <property type="entry name" value="FAD/NAD(P)-binding domain"/>
    <property type="match status" value="1"/>
</dbReference>
<reference evidence="4 5" key="1">
    <citation type="journal article" date="2005" name="Nature">
        <title>The map-based sequence of the rice genome.</title>
        <authorList>
            <consortium name="International rice genome sequencing project (IRGSP)"/>
            <person name="Matsumoto T."/>
            <person name="Wu J."/>
            <person name="Kanamori H."/>
            <person name="Katayose Y."/>
            <person name="Fujisawa M."/>
            <person name="Namiki N."/>
            <person name="Mizuno H."/>
            <person name="Yamamoto K."/>
            <person name="Antonio B.A."/>
            <person name="Baba T."/>
            <person name="Sakata K."/>
            <person name="Nagamura Y."/>
            <person name="Aoki H."/>
            <person name="Arikawa K."/>
            <person name="Arita K."/>
            <person name="Bito T."/>
            <person name="Chiden Y."/>
            <person name="Fujitsuka N."/>
            <person name="Fukunaka R."/>
            <person name="Hamada M."/>
            <person name="Harada C."/>
            <person name="Hayashi A."/>
            <person name="Hijishita S."/>
            <person name="Honda M."/>
            <person name="Hosokawa S."/>
            <person name="Ichikawa Y."/>
            <person name="Idonuma A."/>
            <person name="Iijima M."/>
            <person name="Ikeda M."/>
            <person name="Ikeno M."/>
            <person name="Ito K."/>
            <person name="Ito S."/>
            <person name="Ito T."/>
            <person name="Ito Y."/>
            <person name="Ito Y."/>
            <person name="Iwabuchi A."/>
            <person name="Kamiya K."/>
            <person name="Karasawa W."/>
            <person name="Kurita K."/>
            <person name="Katagiri S."/>
            <person name="Kikuta A."/>
            <person name="Kobayashi H."/>
            <person name="Kobayashi N."/>
            <person name="Machita K."/>
            <person name="Maehara T."/>
            <person name="Masukawa M."/>
            <person name="Mizubayashi T."/>
            <person name="Mukai Y."/>
            <person name="Nagasaki H."/>
            <person name="Nagata Y."/>
            <person name="Naito S."/>
            <person name="Nakashima M."/>
            <person name="Nakama Y."/>
            <person name="Nakamichi Y."/>
            <person name="Nakamura M."/>
            <person name="Meguro A."/>
            <person name="Negishi M."/>
            <person name="Ohta I."/>
            <person name="Ohta T."/>
            <person name="Okamoto M."/>
            <person name="Ono N."/>
            <person name="Saji S."/>
            <person name="Sakaguchi M."/>
            <person name="Sakai K."/>
            <person name="Shibata M."/>
            <person name="Shimokawa T."/>
            <person name="Song J."/>
            <person name="Takazaki Y."/>
            <person name="Terasawa K."/>
            <person name="Tsugane M."/>
            <person name="Tsuji K."/>
            <person name="Ueda S."/>
            <person name="Waki K."/>
            <person name="Yamagata H."/>
            <person name="Yamamoto M."/>
            <person name="Yamamoto S."/>
            <person name="Yamane H."/>
            <person name="Yoshiki S."/>
            <person name="Yoshihara R."/>
            <person name="Yukawa K."/>
            <person name="Zhong H."/>
            <person name="Yano M."/>
            <person name="Yuan Q."/>
            <person name="Ouyang S."/>
            <person name="Liu J."/>
            <person name="Jones K.M."/>
            <person name="Gansberger K."/>
            <person name="Moffat K."/>
            <person name="Hill J."/>
            <person name="Bera J."/>
            <person name="Fadrosh D."/>
            <person name="Jin S."/>
            <person name="Johri S."/>
            <person name="Kim M."/>
            <person name="Overton L."/>
            <person name="Reardon M."/>
            <person name="Tsitrin T."/>
            <person name="Vuong H."/>
            <person name="Weaver B."/>
            <person name="Ciecko A."/>
            <person name="Tallon L."/>
            <person name="Jackson J."/>
            <person name="Pai G."/>
            <person name="Aken S.V."/>
            <person name="Utterback T."/>
            <person name="Reidmuller S."/>
            <person name="Feldblyum T."/>
            <person name="Hsiao J."/>
            <person name="Zismann V."/>
            <person name="Iobst S."/>
            <person name="de Vazeille A.R."/>
            <person name="Buell C.R."/>
            <person name="Ying K."/>
            <person name="Li Y."/>
            <person name="Lu T."/>
            <person name="Huang Y."/>
            <person name="Zhao Q."/>
            <person name="Feng Q."/>
            <person name="Zhang L."/>
            <person name="Zhu J."/>
            <person name="Weng Q."/>
            <person name="Mu J."/>
            <person name="Lu Y."/>
            <person name="Fan D."/>
            <person name="Liu Y."/>
            <person name="Guan J."/>
            <person name="Zhang Y."/>
            <person name="Yu S."/>
            <person name="Liu X."/>
            <person name="Zhang Y."/>
            <person name="Hong G."/>
            <person name="Han B."/>
            <person name="Choisne N."/>
            <person name="Demange N."/>
            <person name="Orjeda G."/>
            <person name="Samain S."/>
            <person name="Cattolico L."/>
            <person name="Pelletier E."/>
            <person name="Couloux A."/>
            <person name="Segurens B."/>
            <person name="Wincker P."/>
            <person name="D'Hont A."/>
            <person name="Scarpelli C."/>
            <person name="Weissenbach J."/>
            <person name="Salanoubat M."/>
            <person name="Quetier F."/>
            <person name="Yu Y."/>
            <person name="Kim H.R."/>
            <person name="Rambo T."/>
            <person name="Currie J."/>
            <person name="Collura K."/>
            <person name="Luo M."/>
            <person name="Yang T."/>
            <person name="Ammiraju J.S.S."/>
            <person name="Engler F."/>
            <person name="Soderlund C."/>
            <person name="Wing R.A."/>
            <person name="Palmer L.E."/>
            <person name="de la Bastide M."/>
            <person name="Spiegel L."/>
            <person name="Nascimento L."/>
            <person name="Zutavern T."/>
            <person name="O'Shaughnessy A."/>
            <person name="Dike S."/>
            <person name="Dedhia N."/>
            <person name="Preston R."/>
            <person name="Balija V."/>
            <person name="McCombie W.R."/>
            <person name="Chow T."/>
            <person name="Chen H."/>
            <person name="Chung M."/>
            <person name="Chen C."/>
            <person name="Shaw J."/>
            <person name="Wu H."/>
            <person name="Hsiao K."/>
            <person name="Chao Y."/>
            <person name="Chu M."/>
            <person name="Cheng C."/>
            <person name="Hour A."/>
            <person name="Lee P."/>
            <person name="Lin S."/>
            <person name="Lin Y."/>
            <person name="Liou J."/>
            <person name="Liu S."/>
            <person name="Hsing Y."/>
            <person name="Raghuvanshi S."/>
            <person name="Mohanty A."/>
            <person name="Bharti A.K."/>
            <person name="Gaur A."/>
            <person name="Gupta V."/>
            <person name="Kumar D."/>
            <person name="Ravi V."/>
            <person name="Vij S."/>
            <person name="Kapur A."/>
            <person name="Khurana P."/>
            <person name="Khurana P."/>
            <person name="Khurana J.P."/>
            <person name="Tyagi A.K."/>
            <person name="Gaikwad K."/>
            <person name="Singh A."/>
            <person name="Dalal V."/>
            <person name="Srivastava S."/>
            <person name="Dixit A."/>
            <person name="Pal A.K."/>
            <person name="Ghazi I.A."/>
            <person name="Yadav M."/>
            <person name="Pandit A."/>
            <person name="Bhargava A."/>
            <person name="Sureshbabu K."/>
            <person name="Batra K."/>
            <person name="Sharma T.R."/>
            <person name="Mohapatra T."/>
            <person name="Singh N.K."/>
            <person name="Messing J."/>
            <person name="Nelson A.B."/>
            <person name="Fuks G."/>
            <person name="Kavchok S."/>
            <person name="Keizer G."/>
            <person name="Linton E."/>
            <person name="Llaca V."/>
            <person name="Song R."/>
            <person name="Tanyolac B."/>
            <person name="Young S."/>
            <person name="Ho-Il K."/>
            <person name="Hahn J.H."/>
            <person name="Sangsakoo G."/>
            <person name="Vanavichit A."/>
            <person name="de Mattos Luiz.A.T."/>
            <person name="Zimmer P.D."/>
            <person name="Malone G."/>
            <person name="Dellagostin O."/>
            <person name="de Oliveira A.C."/>
            <person name="Bevan M."/>
            <person name="Bancroft I."/>
            <person name="Minx P."/>
            <person name="Cordum H."/>
            <person name="Wilson R."/>
            <person name="Cheng Z."/>
            <person name="Jin W."/>
            <person name="Jiang J."/>
            <person name="Leong S.A."/>
            <person name="Iwama H."/>
            <person name="Gojobori T."/>
            <person name="Itoh T."/>
            <person name="Niimura Y."/>
            <person name="Fujii Y."/>
            <person name="Habara T."/>
            <person name="Sakai H."/>
            <person name="Sato Y."/>
            <person name="Wilson G."/>
            <person name="Kumar K."/>
            <person name="McCouch S."/>
            <person name="Juretic N."/>
            <person name="Hoen D."/>
            <person name="Wright S."/>
            <person name="Bruskiewich R."/>
            <person name="Bureau T."/>
            <person name="Miyao A."/>
            <person name="Hirochika H."/>
            <person name="Nishikawa T."/>
            <person name="Kadowaki K."/>
            <person name="Sugiura M."/>
            <person name="Burr B."/>
            <person name="Sasaki T."/>
        </authorList>
    </citation>
    <scope>NUCLEOTIDE SEQUENCE [LARGE SCALE GENOMIC DNA]</scope>
    <source>
        <strain evidence="5">cv. Nipponbare</strain>
    </source>
</reference>
<evidence type="ECO:0000256" key="1">
    <source>
        <dbReference type="ARBA" id="ARBA00022630"/>
    </source>
</evidence>
<evidence type="ECO:0000313" key="5">
    <source>
        <dbReference type="Proteomes" id="UP000000763"/>
    </source>
</evidence>
<dbReference type="Pfam" id="PF01494">
    <property type="entry name" value="FAD_binding_3"/>
    <property type="match status" value="1"/>
</dbReference>
<accession>C7IWP0</accession>
<sequence>ICEEIIVKLVGWEPSDVQVLDIKPWVMHAEVAEKYIGCDNRIILVGDAAHRFPPAGGFGMNTGVQDAHNLAWKLCLLQNGVASPSILQTYESERRPVRLSSHSQAFYNPILICRKIHE</sequence>